<dbReference type="Pfam" id="PF09837">
    <property type="entry name" value="DUF2064"/>
    <property type="match status" value="1"/>
</dbReference>
<dbReference type="RefSeq" id="WP_074724445.1">
    <property type="nucleotide sequence ID" value="NZ_CBCRVS010000022.1"/>
</dbReference>
<dbReference type="AlphaFoldDB" id="A0A1H9QNN3"/>
<evidence type="ECO:0008006" key="3">
    <source>
        <dbReference type="Google" id="ProtNLM"/>
    </source>
</evidence>
<dbReference type="Gene3D" id="3.90.550.10">
    <property type="entry name" value="Spore Coat Polysaccharide Biosynthesis Protein SpsA, Chain A"/>
    <property type="match status" value="1"/>
</dbReference>
<sequence length="208" mass="23566">MKTDALLIFTRNAELGKVKTRLAKTIGNEKALVVYKDLLLHTMTETHSIDCDKFVFYDSGIVEDDIWSREFYQKKLQVNGDLGQRMHDAFEILFEMGYQNCIIVGSDLFDLKAIIIETAFKKLINHDVAIGPAEDGGYYLLGLKKGHPAIFQNKDWGKDSVFKATMKDLKGQKVCLLDTLNDIDTFADLEQSSYDIAVLNLTSITKRD</sequence>
<evidence type="ECO:0000313" key="1">
    <source>
        <dbReference type="EMBL" id="SER61459.1"/>
    </source>
</evidence>
<organism evidence="1 2">
    <name type="scientific">Flavobacterium frigoris</name>
    <dbReference type="NCBI Taxonomy" id="229204"/>
    <lineage>
        <taxon>Bacteria</taxon>
        <taxon>Pseudomonadati</taxon>
        <taxon>Bacteroidota</taxon>
        <taxon>Flavobacteriia</taxon>
        <taxon>Flavobacteriales</taxon>
        <taxon>Flavobacteriaceae</taxon>
        <taxon>Flavobacterium</taxon>
    </lineage>
</organism>
<name>A0A1H9QNN3_FLAFI</name>
<dbReference type="NCBIfam" id="TIGR04282">
    <property type="entry name" value="glyco_like_cofC"/>
    <property type="match status" value="1"/>
</dbReference>
<dbReference type="PANTHER" id="PTHR36529">
    <property type="entry name" value="SLL1095 PROTEIN"/>
    <property type="match status" value="1"/>
</dbReference>
<dbReference type="InterPro" id="IPR018641">
    <property type="entry name" value="Trfase_1_rSAM/seldom-assoc"/>
</dbReference>
<proteinExistence type="predicted"/>
<dbReference type="SUPFAM" id="SSF53448">
    <property type="entry name" value="Nucleotide-diphospho-sugar transferases"/>
    <property type="match status" value="1"/>
</dbReference>
<keyword evidence="2" id="KW-1185">Reference proteome</keyword>
<dbReference type="PANTHER" id="PTHR36529:SF1">
    <property type="entry name" value="GLYCOSYLTRANSFERASE"/>
    <property type="match status" value="1"/>
</dbReference>
<evidence type="ECO:0000313" key="2">
    <source>
        <dbReference type="Proteomes" id="UP000183658"/>
    </source>
</evidence>
<dbReference type="OrthoDB" id="9798250at2"/>
<dbReference type="Proteomes" id="UP000183658">
    <property type="component" value="Unassembled WGS sequence"/>
</dbReference>
<gene>
    <name evidence="1" type="ORF">SAMN05444355_11718</name>
</gene>
<protein>
    <recommendedName>
        <fullName evidence="3">Glycosyltransferase</fullName>
    </recommendedName>
</protein>
<dbReference type="InterPro" id="IPR029044">
    <property type="entry name" value="Nucleotide-diphossugar_trans"/>
</dbReference>
<dbReference type="EMBL" id="FOFZ01000017">
    <property type="protein sequence ID" value="SER61459.1"/>
    <property type="molecule type" value="Genomic_DNA"/>
</dbReference>
<reference evidence="2" key="1">
    <citation type="submission" date="2016-10" db="EMBL/GenBank/DDBJ databases">
        <authorList>
            <person name="Varghese N."/>
            <person name="Submissions S."/>
        </authorList>
    </citation>
    <scope>NUCLEOTIDE SEQUENCE [LARGE SCALE GENOMIC DNA]</scope>
    <source>
        <strain evidence="2">DSM 15719</strain>
    </source>
</reference>
<accession>A0A1H9QNN3</accession>